<accession>A0ABY9M7Q5</accession>
<keyword evidence="2" id="KW-1185">Reference proteome</keyword>
<evidence type="ECO:0008006" key="3">
    <source>
        <dbReference type="Google" id="ProtNLM"/>
    </source>
</evidence>
<name>A0ABY9M7Q5_9BURK</name>
<proteinExistence type="predicted"/>
<evidence type="ECO:0000313" key="2">
    <source>
        <dbReference type="Proteomes" id="UP001234798"/>
    </source>
</evidence>
<gene>
    <name evidence="1" type="ORF">RAS12_12010</name>
</gene>
<dbReference type="Proteomes" id="UP001234798">
    <property type="component" value="Chromosome"/>
</dbReference>
<dbReference type="RefSeq" id="WP_306948678.1">
    <property type="nucleotide sequence ID" value="NZ_CP132976.1"/>
</dbReference>
<protein>
    <recommendedName>
        <fullName evidence="3">CHAD domain-containing protein</fullName>
    </recommendedName>
</protein>
<dbReference type="EMBL" id="CP132976">
    <property type="protein sequence ID" value="WMD23062.1"/>
    <property type="molecule type" value="Genomic_DNA"/>
</dbReference>
<evidence type="ECO:0000313" key="1">
    <source>
        <dbReference type="EMBL" id="WMD23062.1"/>
    </source>
</evidence>
<reference evidence="1 2" key="1">
    <citation type="submission" date="2023-08" db="EMBL/GenBank/DDBJ databases">
        <title>Achromobacter seleniivolatilans sp. nov., isolated from seleniferous soil.</title>
        <authorList>
            <person name="Zhang S."/>
            <person name="Li K."/>
            <person name="Peng J."/>
            <person name="Zhao Q."/>
            <person name="Wang H."/>
            <person name="Guo Y."/>
        </authorList>
    </citation>
    <scope>NUCLEOTIDE SEQUENCE [LARGE SCALE GENOMIC DNA]</scope>
    <source>
        <strain evidence="1 2">R39</strain>
    </source>
</reference>
<organism evidence="1 2">
    <name type="scientific">Achromobacter seleniivolatilans</name>
    <dbReference type="NCBI Taxonomy" id="3047478"/>
    <lineage>
        <taxon>Bacteria</taxon>
        <taxon>Pseudomonadati</taxon>
        <taxon>Pseudomonadota</taxon>
        <taxon>Betaproteobacteria</taxon>
        <taxon>Burkholderiales</taxon>
        <taxon>Alcaligenaceae</taxon>
        <taxon>Achromobacter</taxon>
    </lineage>
</organism>
<sequence>MTIPTAEEFKDAIAALKSADASSMHIHLNRDFFLHDSDLSVRLANDVFHERASRAKFAMALPAGRWLAEQRTFLRAASAAFRSRRGSGRTTREAARSLARALQSAAAFGPETFQRRVNLVCNFRPTKTIWTGRVLEHLNEYFHEDAPAALQKRKAALPGHLKRVHQGIASLQVLLEDRNQYSGRKDVEVEILRQATVLASSLNKDTIFPPIERFDRTARVRILIWRLTTLNLRLVRGRGVAAIRHLLELDGVESEWTERQLEKQCAQYEHWERQRLQLRTHISGQLNKTL</sequence>